<evidence type="ECO:0000313" key="3">
    <source>
        <dbReference type="EMBL" id="HGE99616.1"/>
    </source>
</evidence>
<dbReference type="PRINTS" id="PR01438">
    <property type="entry name" value="UNVRSLSTRESS"/>
</dbReference>
<dbReference type="InterPro" id="IPR014729">
    <property type="entry name" value="Rossmann-like_a/b/a_fold"/>
</dbReference>
<dbReference type="PANTHER" id="PTHR46268:SF26">
    <property type="entry name" value="UNIVERSAL STRESS PROTEIN MJ0577"/>
    <property type="match status" value="1"/>
</dbReference>
<dbReference type="Gene3D" id="3.40.50.620">
    <property type="entry name" value="HUPs"/>
    <property type="match status" value="2"/>
</dbReference>
<reference evidence="3" key="1">
    <citation type="journal article" date="2020" name="mSystems">
        <title>Genome- and Community-Level Interaction Insights into Carbon Utilization and Element Cycling Functions of Hydrothermarchaeota in Hydrothermal Sediment.</title>
        <authorList>
            <person name="Zhou Z."/>
            <person name="Liu Y."/>
            <person name="Xu W."/>
            <person name="Pan J."/>
            <person name="Luo Z.H."/>
            <person name="Li M."/>
        </authorList>
    </citation>
    <scope>NUCLEOTIDE SEQUENCE [LARGE SCALE GENOMIC DNA]</scope>
    <source>
        <strain evidence="3">SpSt-906</strain>
    </source>
</reference>
<protein>
    <submittedName>
        <fullName evidence="3">Universal stress protein</fullName>
    </submittedName>
</protein>
<dbReference type="EMBL" id="DTMQ01000039">
    <property type="protein sequence ID" value="HGE99616.1"/>
    <property type="molecule type" value="Genomic_DNA"/>
</dbReference>
<dbReference type="SUPFAM" id="SSF52402">
    <property type="entry name" value="Adenine nucleotide alpha hydrolases-like"/>
    <property type="match status" value="2"/>
</dbReference>
<dbReference type="InterPro" id="IPR006015">
    <property type="entry name" value="Universal_stress_UspA"/>
</dbReference>
<feature type="domain" description="UspA" evidence="2">
    <location>
        <begin position="146"/>
        <end position="279"/>
    </location>
</feature>
<dbReference type="CDD" id="cd00293">
    <property type="entry name" value="USP-like"/>
    <property type="match status" value="2"/>
</dbReference>
<dbReference type="InterPro" id="IPR006016">
    <property type="entry name" value="UspA"/>
</dbReference>
<feature type="domain" description="UspA" evidence="2">
    <location>
        <begin position="1"/>
        <end position="132"/>
    </location>
</feature>
<sequence length="282" mass="31082">MFRRILVASDLSPAAEQIINMIYSFHVLGTEEIVLVHCLDIRDAGLLSETLIPLLQPEVDREVAKLNQLGFVTTGEIRIGSPGLEINRVARERDCSIIVIGSHGYSMDQNTSLGGVATTILHTATRPVLVVKITSPPSEISWNPLNHILYPTDFSDNAKVAFTYLETLVRCGAGKVTLLHVQDKIIGKHLVDRLAEFNKIDETLLLELRDQLVNEGDVEVKIEIPFGLVAQEIINRIKTDEVSLVVMGTQGRGYIGEVFLGSVSNKVVRYSPVPVLLVPLVK</sequence>
<gene>
    <name evidence="3" type="ORF">ENX07_06065</name>
</gene>
<comment type="caution">
    <text evidence="3">The sequence shown here is derived from an EMBL/GenBank/DDBJ whole genome shotgun (WGS) entry which is preliminary data.</text>
</comment>
<dbReference type="Pfam" id="PF00582">
    <property type="entry name" value="Usp"/>
    <property type="match status" value="2"/>
</dbReference>
<name>A0A7C3YTB6_UNCW3</name>
<organism evidence="3">
    <name type="scientific">candidate division WOR-3 bacterium</name>
    <dbReference type="NCBI Taxonomy" id="2052148"/>
    <lineage>
        <taxon>Bacteria</taxon>
        <taxon>Bacteria division WOR-3</taxon>
    </lineage>
</organism>
<dbReference type="AlphaFoldDB" id="A0A7C3YTB6"/>
<dbReference type="PANTHER" id="PTHR46268">
    <property type="entry name" value="STRESS RESPONSE PROTEIN NHAX"/>
    <property type="match status" value="1"/>
</dbReference>
<evidence type="ECO:0000256" key="1">
    <source>
        <dbReference type="ARBA" id="ARBA00008791"/>
    </source>
</evidence>
<evidence type="ECO:0000259" key="2">
    <source>
        <dbReference type="Pfam" id="PF00582"/>
    </source>
</evidence>
<comment type="similarity">
    <text evidence="1">Belongs to the universal stress protein A family.</text>
</comment>
<proteinExistence type="inferred from homology"/>
<accession>A0A7C3YTB6</accession>